<dbReference type="KEGG" id="rtg:NCTC13098_03774"/>
<comment type="similarity">
    <text evidence="2">Belongs to the Rht family.</text>
</comment>
<dbReference type="GO" id="GO:0042970">
    <property type="term" value="F:homoserine transmembrane transporter activity"/>
    <property type="evidence" value="ECO:0007669"/>
    <property type="project" value="TreeGrafter"/>
</dbReference>
<evidence type="ECO:0000256" key="2">
    <source>
        <dbReference type="ARBA" id="ARBA00007928"/>
    </source>
</evidence>
<dbReference type="PANTHER" id="PTHR30086:SF14">
    <property type="entry name" value="HOMOSERINE_HOMOSERINE LACTONE EFFLUX PROTEIN"/>
    <property type="match status" value="1"/>
</dbReference>
<dbReference type="Pfam" id="PF01810">
    <property type="entry name" value="LysE"/>
    <property type="match status" value="1"/>
</dbReference>
<evidence type="ECO:0000256" key="6">
    <source>
        <dbReference type="ARBA" id="ARBA00023136"/>
    </source>
</evidence>
<feature type="transmembrane region" description="Helical" evidence="7">
    <location>
        <begin position="110"/>
        <end position="135"/>
    </location>
</feature>
<sequence>MSLITPEFLITSLIVVVAPGTGALYTIATGLSAGSRMSYAAALGCTLGIIPHMLATVTGLAAILHGSPLAFEGVRYLGVAWLLYLAWITFRQRGSLRLDAADTARSAGKIIAHAVLINLLNPKLPLFFLAFLPQFMRSDSPSPTEDMLLLSAIFMLMTLLVFMLYGAFSAAMRRHVLTRPAILRGLSLAFATGFVALGIRLILTPR</sequence>
<keyword evidence="6 7" id="KW-0472">Membrane</keyword>
<keyword evidence="4 7" id="KW-0812">Transmembrane</keyword>
<gene>
    <name evidence="8" type="primary">rhtB_2</name>
    <name evidence="8" type="ORF">NCTC13098_03774</name>
</gene>
<evidence type="ECO:0000256" key="3">
    <source>
        <dbReference type="ARBA" id="ARBA00022475"/>
    </source>
</evidence>
<evidence type="ECO:0000256" key="1">
    <source>
        <dbReference type="ARBA" id="ARBA00004651"/>
    </source>
</evidence>
<keyword evidence="3" id="KW-1003">Cell membrane</keyword>
<dbReference type="AlphaFoldDB" id="A0A3P8KEQ6"/>
<dbReference type="EMBL" id="LR131271">
    <property type="protein sequence ID" value="VDR27405.1"/>
    <property type="molecule type" value="Genomic_DNA"/>
</dbReference>
<keyword evidence="5 7" id="KW-1133">Transmembrane helix</keyword>
<evidence type="ECO:0000256" key="5">
    <source>
        <dbReference type="ARBA" id="ARBA00022989"/>
    </source>
</evidence>
<feature type="transmembrane region" description="Helical" evidence="7">
    <location>
        <begin position="181"/>
        <end position="203"/>
    </location>
</feature>
<protein>
    <submittedName>
        <fullName evidence="8">Homoserine/homoserine lactone efflux protein</fullName>
    </submittedName>
</protein>
<evidence type="ECO:0000256" key="4">
    <source>
        <dbReference type="ARBA" id="ARBA00022692"/>
    </source>
</evidence>
<feature type="transmembrane region" description="Helical" evidence="7">
    <location>
        <begin position="6"/>
        <end position="27"/>
    </location>
</feature>
<dbReference type="PIRSF" id="PIRSF006324">
    <property type="entry name" value="LeuE"/>
    <property type="match status" value="1"/>
</dbReference>
<accession>A0A3P8KEQ6</accession>
<dbReference type="InterPro" id="IPR001123">
    <property type="entry name" value="LeuE-type"/>
</dbReference>
<evidence type="ECO:0000256" key="7">
    <source>
        <dbReference type="SAM" id="Phobius"/>
    </source>
</evidence>
<feature type="transmembrane region" description="Helical" evidence="7">
    <location>
        <begin position="73"/>
        <end position="90"/>
    </location>
</feature>
<organism evidence="8 9">
    <name type="scientific">Raoultella terrigena</name>
    <name type="common">Klebsiella terrigena</name>
    <dbReference type="NCBI Taxonomy" id="577"/>
    <lineage>
        <taxon>Bacteria</taxon>
        <taxon>Pseudomonadati</taxon>
        <taxon>Pseudomonadota</taxon>
        <taxon>Gammaproteobacteria</taxon>
        <taxon>Enterobacterales</taxon>
        <taxon>Enterobacteriaceae</taxon>
        <taxon>Klebsiella/Raoultella group</taxon>
        <taxon>Raoultella</taxon>
    </lineage>
</organism>
<comment type="subcellular location">
    <subcellularLocation>
        <location evidence="1">Cell membrane</location>
        <topology evidence="1">Multi-pass membrane protein</topology>
    </subcellularLocation>
</comment>
<feature type="transmembrane region" description="Helical" evidence="7">
    <location>
        <begin position="147"/>
        <end position="169"/>
    </location>
</feature>
<feature type="transmembrane region" description="Helical" evidence="7">
    <location>
        <begin position="39"/>
        <end position="67"/>
    </location>
</feature>
<evidence type="ECO:0000313" key="8">
    <source>
        <dbReference type="EMBL" id="VDR27405.1"/>
    </source>
</evidence>
<name>A0A3P8KEQ6_RAOTE</name>
<dbReference type="Proteomes" id="UP000274346">
    <property type="component" value="Chromosome"/>
</dbReference>
<reference evidence="8 9" key="1">
    <citation type="submission" date="2018-12" db="EMBL/GenBank/DDBJ databases">
        <authorList>
            <consortium name="Pathogen Informatics"/>
        </authorList>
    </citation>
    <scope>NUCLEOTIDE SEQUENCE [LARGE SCALE GENOMIC DNA]</scope>
    <source>
        <strain evidence="8 9">NCTC13098</strain>
    </source>
</reference>
<proteinExistence type="inferred from homology"/>
<evidence type="ECO:0000313" key="9">
    <source>
        <dbReference type="Proteomes" id="UP000274346"/>
    </source>
</evidence>
<dbReference type="GO" id="GO:0005886">
    <property type="term" value="C:plasma membrane"/>
    <property type="evidence" value="ECO:0007669"/>
    <property type="project" value="UniProtKB-SubCell"/>
</dbReference>
<dbReference type="PANTHER" id="PTHR30086">
    <property type="entry name" value="ARGININE EXPORTER PROTEIN ARGO"/>
    <property type="match status" value="1"/>
</dbReference>